<sequence>MVAFPPTLAVGPLTNLDAWREVVAETFVPHDVTAVGPGADFHGSLHSRAVADVQLSVITGSGQLGRRTSALIRRRPSDVYNVGLPLRGRGLFEQSGRTAEVAAGDLVMCDTARPCTLHFERDFELLVLVVPRRRLAMRVPGLEDLTGVRIPGSSGNGALAASLLRGLDPRTVQPGPEATHLSDAAIDLLAACLVGCEGGCPDSSGDTVVAIAHRYIDDHLRYPSLTPAEIASAAHVSLRQLQKLFAQRGSTISGWIRDRRLERCWHDLANPRLASRPVAVVAASWGLVDAPQFSRAFRARYGIAPREHRACLLEV</sequence>
<protein>
    <submittedName>
        <fullName evidence="5">Helix-turn-helix domain-containing protein</fullName>
    </submittedName>
</protein>
<dbReference type="SUPFAM" id="SSF46689">
    <property type="entry name" value="Homeodomain-like"/>
    <property type="match status" value="1"/>
</dbReference>
<dbReference type="EMBL" id="CP109441">
    <property type="protein sequence ID" value="WUV44764.1"/>
    <property type="molecule type" value="Genomic_DNA"/>
</dbReference>
<dbReference type="RefSeq" id="WP_329407856.1">
    <property type="nucleotide sequence ID" value="NZ_CP109441.1"/>
</dbReference>
<organism evidence="5 6">
    <name type="scientific">Nocardia vinacea</name>
    <dbReference type="NCBI Taxonomy" id="96468"/>
    <lineage>
        <taxon>Bacteria</taxon>
        <taxon>Bacillati</taxon>
        <taxon>Actinomycetota</taxon>
        <taxon>Actinomycetes</taxon>
        <taxon>Mycobacteriales</taxon>
        <taxon>Nocardiaceae</taxon>
        <taxon>Nocardia</taxon>
    </lineage>
</organism>
<reference evidence="5" key="1">
    <citation type="submission" date="2022-10" db="EMBL/GenBank/DDBJ databases">
        <title>The complete genomes of actinobacterial strains from the NBC collection.</title>
        <authorList>
            <person name="Joergensen T.S."/>
            <person name="Alvarez Arevalo M."/>
            <person name="Sterndorff E.B."/>
            <person name="Faurdal D."/>
            <person name="Vuksanovic O."/>
            <person name="Mourched A.-S."/>
            <person name="Charusanti P."/>
            <person name="Shaw S."/>
            <person name="Blin K."/>
            <person name="Weber T."/>
        </authorList>
    </citation>
    <scope>NUCLEOTIDE SEQUENCE</scope>
    <source>
        <strain evidence="5">NBC_01482</strain>
    </source>
</reference>
<keyword evidence="2" id="KW-0238">DNA-binding</keyword>
<dbReference type="PANTHER" id="PTHR46796:SF6">
    <property type="entry name" value="ARAC SUBFAMILY"/>
    <property type="match status" value="1"/>
</dbReference>
<dbReference type="PROSITE" id="PS01124">
    <property type="entry name" value="HTH_ARAC_FAMILY_2"/>
    <property type="match status" value="1"/>
</dbReference>
<dbReference type="InterPro" id="IPR050204">
    <property type="entry name" value="AraC_XylS_family_regulators"/>
</dbReference>
<dbReference type="Pfam" id="PF14525">
    <property type="entry name" value="AraC_binding_2"/>
    <property type="match status" value="1"/>
</dbReference>
<evidence type="ECO:0000313" key="5">
    <source>
        <dbReference type="EMBL" id="WUV44764.1"/>
    </source>
</evidence>
<keyword evidence="6" id="KW-1185">Reference proteome</keyword>
<evidence type="ECO:0000259" key="4">
    <source>
        <dbReference type="PROSITE" id="PS01124"/>
    </source>
</evidence>
<accession>A0ABZ1YSQ0</accession>
<dbReference type="InterPro" id="IPR018060">
    <property type="entry name" value="HTH_AraC"/>
</dbReference>
<keyword evidence="3" id="KW-0804">Transcription</keyword>
<evidence type="ECO:0000256" key="2">
    <source>
        <dbReference type="ARBA" id="ARBA00023125"/>
    </source>
</evidence>
<dbReference type="InterPro" id="IPR009057">
    <property type="entry name" value="Homeodomain-like_sf"/>
</dbReference>
<evidence type="ECO:0000313" key="6">
    <source>
        <dbReference type="Proteomes" id="UP001432062"/>
    </source>
</evidence>
<dbReference type="PANTHER" id="PTHR46796">
    <property type="entry name" value="HTH-TYPE TRANSCRIPTIONAL ACTIVATOR RHAS-RELATED"/>
    <property type="match status" value="1"/>
</dbReference>
<dbReference type="Pfam" id="PF12833">
    <property type="entry name" value="HTH_18"/>
    <property type="match status" value="1"/>
</dbReference>
<dbReference type="SMART" id="SM00342">
    <property type="entry name" value="HTH_ARAC"/>
    <property type="match status" value="1"/>
</dbReference>
<keyword evidence="1" id="KW-0805">Transcription regulation</keyword>
<feature type="domain" description="HTH araC/xylS-type" evidence="4">
    <location>
        <begin position="210"/>
        <end position="311"/>
    </location>
</feature>
<gene>
    <name evidence="5" type="ORF">OG563_37355</name>
</gene>
<dbReference type="InterPro" id="IPR035418">
    <property type="entry name" value="AraC-bd_2"/>
</dbReference>
<dbReference type="Gene3D" id="1.10.10.60">
    <property type="entry name" value="Homeodomain-like"/>
    <property type="match status" value="1"/>
</dbReference>
<name>A0ABZ1YSQ0_9NOCA</name>
<dbReference type="Proteomes" id="UP001432062">
    <property type="component" value="Chromosome"/>
</dbReference>
<evidence type="ECO:0000256" key="3">
    <source>
        <dbReference type="ARBA" id="ARBA00023163"/>
    </source>
</evidence>
<proteinExistence type="predicted"/>
<evidence type="ECO:0000256" key="1">
    <source>
        <dbReference type="ARBA" id="ARBA00023015"/>
    </source>
</evidence>